<dbReference type="SUPFAM" id="SSF88723">
    <property type="entry name" value="PIN domain-like"/>
    <property type="match status" value="1"/>
</dbReference>
<accession>A0A3G6YNH3</accession>
<proteinExistence type="predicted"/>
<evidence type="ECO:0008006" key="3">
    <source>
        <dbReference type="Google" id="ProtNLM"/>
    </source>
</evidence>
<geneLocation type="plasmid" evidence="2">
    <name>p2014s06-099-2</name>
</geneLocation>
<dbReference type="AlphaFoldDB" id="A0A3G6YNH3"/>
<reference evidence="1 2" key="2">
    <citation type="submission" date="2018-12" db="EMBL/GenBank/DDBJ databases">
        <title>Molecular Epidemiology of Emerging Carbapenem-Resistance in Acinetobacter nosocomialis and Acinetobacter pittii in Taiwan, 2010-2014.</title>
        <authorList>
            <person name="Huang W.-C."/>
            <person name="Wang H.-Y."/>
            <person name="Lai J.-F."/>
            <person name="Lauderdale T.-L."/>
            <person name="Sytwu H.-K."/>
        </authorList>
    </citation>
    <scope>NUCLEOTIDE SEQUENCE [LARGE SCALE GENOMIC DNA]</scope>
    <source>
        <strain evidence="1 2">2014S06-099</strain>
        <plasmid evidence="2">p2014s06-099-2</plasmid>
    </source>
</reference>
<dbReference type="Gene3D" id="3.40.50.1010">
    <property type="entry name" value="5'-nuclease"/>
    <property type="match status" value="1"/>
</dbReference>
<evidence type="ECO:0000313" key="2">
    <source>
        <dbReference type="Proteomes" id="UP000254410"/>
    </source>
</evidence>
<dbReference type="Proteomes" id="UP000254410">
    <property type="component" value="Plasmid p2014S06-099-2"/>
</dbReference>
<name>A0A3G6YNH3_ACIPI</name>
<protein>
    <recommendedName>
        <fullName evidence="3">PIN domain-containing protein</fullName>
    </recommendedName>
</protein>
<sequence length="51" mass="5771">MLDWDDQCAHAYGKVRNELRLQGVTVQSMDLMIGAHALGHHLILVSNDHIF</sequence>
<dbReference type="InterPro" id="IPR029060">
    <property type="entry name" value="PIN-like_dom_sf"/>
</dbReference>
<organism evidence="1 2">
    <name type="scientific">Acinetobacter pittii</name>
    <name type="common">Acinetobacter genomosp. 3</name>
    <dbReference type="NCBI Taxonomy" id="48296"/>
    <lineage>
        <taxon>Bacteria</taxon>
        <taxon>Pseudomonadati</taxon>
        <taxon>Pseudomonadota</taxon>
        <taxon>Gammaproteobacteria</taxon>
        <taxon>Moraxellales</taxon>
        <taxon>Moraxellaceae</taxon>
        <taxon>Acinetobacter</taxon>
        <taxon>Acinetobacter calcoaceticus/baumannii complex</taxon>
    </lineage>
</organism>
<dbReference type="EMBL" id="CP033542">
    <property type="protein sequence ID" value="AZC01528.1"/>
    <property type="molecule type" value="Genomic_DNA"/>
</dbReference>
<evidence type="ECO:0000313" key="1">
    <source>
        <dbReference type="EMBL" id="AZC01528.1"/>
    </source>
</evidence>
<reference evidence="1 2" key="1">
    <citation type="submission" date="2018-11" db="EMBL/GenBank/DDBJ databases">
        <authorList>
            <person name="Kuo S.-C."/>
            <person name="Chen F.-J."/>
            <person name="Liao Y.-C."/>
        </authorList>
    </citation>
    <scope>NUCLEOTIDE SEQUENCE [LARGE SCALE GENOMIC DNA]</scope>
    <source>
        <strain evidence="1 2">2014S06-099</strain>
        <plasmid evidence="2">p2014s06-099-2</plasmid>
    </source>
</reference>
<gene>
    <name evidence="1" type="ORF">DKE52_021310</name>
</gene>
<keyword evidence="1" id="KW-0614">Plasmid</keyword>